<dbReference type="Gene3D" id="3.30.460.10">
    <property type="entry name" value="Beta Polymerase, domain 2"/>
    <property type="match status" value="1"/>
</dbReference>
<comment type="caution">
    <text evidence="1">The sequence shown here is derived from an EMBL/GenBank/DDBJ whole genome shotgun (WGS) entry which is preliminary data.</text>
</comment>
<dbReference type="SUPFAM" id="SSF81301">
    <property type="entry name" value="Nucleotidyltransferase"/>
    <property type="match status" value="1"/>
</dbReference>
<dbReference type="InterPro" id="IPR007344">
    <property type="entry name" value="GrpB/CoaE"/>
</dbReference>
<dbReference type="PANTHER" id="PTHR34822:SF1">
    <property type="entry name" value="GRPB FAMILY PROTEIN"/>
    <property type="match status" value="1"/>
</dbReference>
<keyword evidence="2" id="KW-1185">Reference proteome</keyword>
<sequence>MSHVVNRSTRITAMAELIGGVEHRTITIVDYSPAWPARFEQERRRILTALGATAVRVDHVGSTSVRGLAAKPIIDIQLSVPDIEDEQRYLPPLTDAGYLLRVREPGHRMVRTPDLDVHAHICSTSSGWERRHLLFRDWLRHNTADRTAYEMLKRDLAYHDWPDMNAYADAKSALITEITTRAEAWADATGWTPRAT</sequence>
<reference evidence="1 2" key="1">
    <citation type="submission" date="2014-12" db="EMBL/GenBank/DDBJ databases">
        <title>Frankia sp. BMG5.1 draft genome.</title>
        <authorList>
            <person name="Gtari M."/>
            <person name="Ghodhbane-Gtari F."/>
            <person name="Nouioui I."/>
            <person name="Ktari A."/>
            <person name="Hezbri K."/>
            <person name="Mimouni W."/>
            <person name="Sbissi I."/>
            <person name="Ayari A."/>
            <person name="Yamanaka T."/>
            <person name="Normand P."/>
            <person name="Tisa L.S."/>
            <person name="Boudabous A."/>
        </authorList>
    </citation>
    <scope>NUCLEOTIDE SEQUENCE [LARGE SCALE GENOMIC DNA]</scope>
    <source>
        <strain evidence="1 2">BMG5.1</strain>
    </source>
</reference>
<evidence type="ECO:0000313" key="1">
    <source>
        <dbReference type="EMBL" id="KLL12088.1"/>
    </source>
</evidence>
<gene>
    <name evidence="1" type="ORF">FrCorBMG51_07550</name>
</gene>
<accession>A0ABR5F5Z3</accession>
<evidence type="ECO:0000313" key="2">
    <source>
        <dbReference type="Proteomes" id="UP000035425"/>
    </source>
</evidence>
<dbReference type="Pfam" id="PF04229">
    <property type="entry name" value="GrpB"/>
    <property type="match status" value="1"/>
</dbReference>
<dbReference type="EMBL" id="JWIO01000008">
    <property type="protein sequence ID" value="KLL12088.1"/>
    <property type="molecule type" value="Genomic_DNA"/>
</dbReference>
<dbReference type="Proteomes" id="UP000035425">
    <property type="component" value="Unassembled WGS sequence"/>
</dbReference>
<organism evidence="1 2">
    <name type="scientific">Protofrankia coriariae</name>
    <dbReference type="NCBI Taxonomy" id="1562887"/>
    <lineage>
        <taxon>Bacteria</taxon>
        <taxon>Bacillati</taxon>
        <taxon>Actinomycetota</taxon>
        <taxon>Actinomycetes</taxon>
        <taxon>Frankiales</taxon>
        <taxon>Frankiaceae</taxon>
        <taxon>Protofrankia</taxon>
    </lineage>
</organism>
<evidence type="ECO:0008006" key="3">
    <source>
        <dbReference type="Google" id="ProtNLM"/>
    </source>
</evidence>
<dbReference type="InterPro" id="IPR043519">
    <property type="entry name" value="NT_sf"/>
</dbReference>
<dbReference type="PANTHER" id="PTHR34822">
    <property type="entry name" value="GRPB DOMAIN PROTEIN (AFU_ORTHOLOGUE AFUA_1G01530)"/>
    <property type="match status" value="1"/>
</dbReference>
<proteinExistence type="predicted"/>
<protein>
    <recommendedName>
        <fullName evidence="3">Dephospho-CoA kinase</fullName>
    </recommendedName>
</protein>
<name>A0ABR5F5Z3_9ACTN</name>